<name>A0A0C9VBT7_9AGAM</name>
<dbReference type="OrthoDB" id="3269405at2759"/>
<accession>A0A0C9VBT7</accession>
<feature type="compositionally biased region" description="Low complexity" evidence="1">
    <location>
        <begin position="18"/>
        <end position="32"/>
    </location>
</feature>
<dbReference type="AlphaFoldDB" id="A0A0C9VBT7"/>
<feature type="region of interest" description="Disordered" evidence="1">
    <location>
        <begin position="1"/>
        <end position="42"/>
    </location>
</feature>
<protein>
    <submittedName>
        <fullName evidence="2">Uncharacterized protein</fullName>
    </submittedName>
</protein>
<dbReference type="Proteomes" id="UP000053820">
    <property type="component" value="Unassembled WGS sequence"/>
</dbReference>
<feature type="region of interest" description="Disordered" evidence="1">
    <location>
        <begin position="295"/>
        <end position="325"/>
    </location>
</feature>
<sequence length="489" mass="54048">MSSRANPRFNPDQGYLFGGADPPAAGPSSGPSHWQQPEASWASNQTMIDQGNYAHPNRYPDMVGVMLEDHDAEDMVLHQPLGYNDHSVQSVSLSSDFSRMNVGSNAVQPAYNVTHFDNSFIDLPFHYYPDPEYWQPPNDPQSQPDTYHINYGVPQQPSIQHPGSSMQGYLPRPSQGAIQSFQGISASSNPNMRSAPHPQLHDRTVFGAATDSSARSSPGGFPLRSVSTATPLNSDAGQHSHPSPVTMESAGWAPGPSYPALGTLYRPMPSSPERKRSLEDYNDFSTERRVFARHDRASSVHSAASDMHRRGSSSSSHNVNLPGRGPRIPQARYAAGATQNFNFSDGKRESVKFNLERPVELGIRISDILDGHENFLRLEDRKGLVEAMGKTTVSLRFQWPGYQLWTKAVASKNWKRSRSPLTREKLAEVVAKAVQQFIKDHRNAPCDVDNTAWRVGPNGIQVADVVLVALHHVSTGSWQPELCLLNPRR</sequence>
<reference evidence="2 3" key="1">
    <citation type="submission" date="2014-04" db="EMBL/GenBank/DDBJ databases">
        <title>Evolutionary Origins and Diversification of the Mycorrhizal Mutualists.</title>
        <authorList>
            <consortium name="DOE Joint Genome Institute"/>
            <consortium name="Mycorrhizal Genomics Consortium"/>
            <person name="Kohler A."/>
            <person name="Kuo A."/>
            <person name="Nagy L.G."/>
            <person name="Floudas D."/>
            <person name="Copeland A."/>
            <person name="Barry K.W."/>
            <person name="Cichocki N."/>
            <person name="Veneault-Fourrey C."/>
            <person name="LaButti K."/>
            <person name="Lindquist E.A."/>
            <person name="Lipzen A."/>
            <person name="Lundell T."/>
            <person name="Morin E."/>
            <person name="Murat C."/>
            <person name="Riley R."/>
            <person name="Ohm R."/>
            <person name="Sun H."/>
            <person name="Tunlid A."/>
            <person name="Henrissat B."/>
            <person name="Grigoriev I.V."/>
            <person name="Hibbett D.S."/>
            <person name="Martin F."/>
        </authorList>
    </citation>
    <scope>NUCLEOTIDE SEQUENCE [LARGE SCALE GENOMIC DNA]</scope>
    <source>
        <strain evidence="2 3">MD-312</strain>
    </source>
</reference>
<feature type="compositionally biased region" description="Polar residues" evidence="1">
    <location>
        <begin position="225"/>
        <end position="243"/>
    </location>
</feature>
<keyword evidence="3" id="KW-1185">Reference proteome</keyword>
<organism evidence="2 3">
    <name type="scientific">Hydnomerulius pinastri MD-312</name>
    <dbReference type="NCBI Taxonomy" id="994086"/>
    <lineage>
        <taxon>Eukaryota</taxon>
        <taxon>Fungi</taxon>
        <taxon>Dikarya</taxon>
        <taxon>Basidiomycota</taxon>
        <taxon>Agaricomycotina</taxon>
        <taxon>Agaricomycetes</taxon>
        <taxon>Agaricomycetidae</taxon>
        <taxon>Boletales</taxon>
        <taxon>Boletales incertae sedis</taxon>
        <taxon>Leucogyrophana</taxon>
    </lineage>
</organism>
<proteinExistence type="predicted"/>
<feature type="compositionally biased region" description="Polar residues" evidence="1">
    <location>
        <begin position="153"/>
        <end position="167"/>
    </location>
</feature>
<feature type="region of interest" description="Disordered" evidence="1">
    <location>
        <begin position="133"/>
        <end position="175"/>
    </location>
</feature>
<feature type="compositionally biased region" description="Polar residues" evidence="1">
    <location>
        <begin position="33"/>
        <end position="42"/>
    </location>
</feature>
<dbReference type="EMBL" id="KN839852">
    <property type="protein sequence ID" value="KIJ63114.1"/>
    <property type="molecule type" value="Genomic_DNA"/>
</dbReference>
<feature type="region of interest" description="Disordered" evidence="1">
    <location>
        <begin position="210"/>
        <end position="252"/>
    </location>
</feature>
<gene>
    <name evidence="2" type="ORF">HYDPIDRAFT_29803</name>
</gene>
<evidence type="ECO:0000313" key="3">
    <source>
        <dbReference type="Proteomes" id="UP000053820"/>
    </source>
</evidence>
<evidence type="ECO:0000256" key="1">
    <source>
        <dbReference type="SAM" id="MobiDB-lite"/>
    </source>
</evidence>
<dbReference type="HOGENOM" id="CLU_604249_0_0_1"/>
<evidence type="ECO:0000313" key="2">
    <source>
        <dbReference type="EMBL" id="KIJ63114.1"/>
    </source>
</evidence>